<feature type="compositionally biased region" description="Polar residues" evidence="1">
    <location>
        <begin position="308"/>
        <end position="318"/>
    </location>
</feature>
<evidence type="ECO:0000313" key="2">
    <source>
        <dbReference type="EMBL" id="TNV83665.1"/>
    </source>
</evidence>
<organism evidence="2 3">
    <name type="scientific">Halteria grandinella</name>
    <dbReference type="NCBI Taxonomy" id="5974"/>
    <lineage>
        <taxon>Eukaryota</taxon>
        <taxon>Sar</taxon>
        <taxon>Alveolata</taxon>
        <taxon>Ciliophora</taxon>
        <taxon>Intramacronucleata</taxon>
        <taxon>Spirotrichea</taxon>
        <taxon>Stichotrichia</taxon>
        <taxon>Sporadotrichida</taxon>
        <taxon>Halteriidae</taxon>
        <taxon>Halteria</taxon>
    </lineage>
</organism>
<comment type="caution">
    <text evidence="2">The sequence shown here is derived from an EMBL/GenBank/DDBJ whole genome shotgun (WGS) entry which is preliminary data.</text>
</comment>
<proteinExistence type="predicted"/>
<protein>
    <submittedName>
        <fullName evidence="2">Uncharacterized protein</fullName>
    </submittedName>
</protein>
<feature type="region of interest" description="Disordered" evidence="1">
    <location>
        <begin position="629"/>
        <end position="648"/>
    </location>
</feature>
<accession>A0A8J8P0I4</accession>
<sequence length="846" mass="95195">MFSEILGANYALQQRNNRETCNSQGLPLSCFKIEKHTAERQSIWYNNNYLRQQAKSSQSRRELERYSNEFRNFSQAPIEKSNLPKLQNFIQNKISTKNRLAHSDQQNQISHSSSKMIISLVNGETVTFLNEYNQTHQIRLSEPVARSKSSQCNTELNDIIKQFSFKECKQIDNPGVKANSGTKIENQSRSDYKSNRSIQINLLLDLKQNICGGGIINKEKTDRNQSPISSGNQQNFEFMSKNASNPKYQRIQCIEKEIFEQGNQRQLRSPQKIISGPDEVVDIFFGSHEDEQIISRSSSAARAGQYSKGHSPTLPQKDSNPRKSLREIEDLSLIQYIELIKEEKKKECSTKCKNQYAANKAMREGCAPIGPGNKISEKQRGGVGGAGMNGGITKSYFSLGSNTKSQNSMKRSKSSNKAAYILKNLPLHEIQSEGEAEEAAAFDSYVIQGEREDPPKIPYLEGQIVLSFRAIQQGDVDYGQNIKQSIIEQPNRLQLNNAPRGGLIEYENKQLKPINSNNVKILDQQDSLSDCEGIQIPEEFSDQDQGIQTSHLDYDSSDESISPIDRGARAHSAYENQFDPAPYTSPQNQNFLETSQGNRIANRRTRASGGYLANLVNGGKSGYILPNWANGGPKQQDPRRMRSASDQSKRLKNIVFKITNKKECSSNQRGAQYNDEGFKNNNIETDSKQINEGGFHALCAQRKKSCASRNLNCSQTNNKIDGGGDTVFSQGKRIFINCEEKNRDSAFECGPQINQAILQANERQQPNQKQTPDVQQINVSNFHADNIDDELSSSLFEAGDELPIYGSIIGNVKSLRIESVMTKSVMGKPQERNMKRRRLSNTFNYI</sequence>
<dbReference type="EMBL" id="RRYP01003589">
    <property type="protein sequence ID" value="TNV83665.1"/>
    <property type="molecule type" value="Genomic_DNA"/>
</dbReference>
<name>A0A8J8P0I4_HALGN</name>
<evidence type="ECO:0000313" key="3">
    <source>
        <dbReference type="Proteomes" id="UP000785679"/>
    </source>
</evidence>
<keyword evidence="3" id="KW-1185">Reference proteome</keyword>
<reference evidence="2" key="1">
    <citation type="submission" date="2019-06" db="EMBL/GenBank/DDBJ databases">
        <authorList>
            <person name="Zheng W."/>
        </authorList>
    </citation>
    <scope>NUCLEOTIDE SEQUENCE</scope>
    <source>
        <strain evidence="2">QDHG01</strain>
    </source>
</reference>
<gene>
    <name evidence="2" type="ORF">FGO68_gene16185</name>
</gene>
<dbReference type="AlphaFoldDB" id="A0A8J8P0I4"/>
<evidence type="ECO:0000256" key="1">
    <source>
        <dbReference type="SAM" id="MobiDB-lite"/>
    </source>
</evidence>
<feature type="region of interest" description="Disordered" evidence="1">
    <location>
        <begin position="294"/>
        <end position="324"/>
    </location>
</feature>
<dbReference type="Proteomes" id="UP000785679">
    <property type="component" value="Unassembled WGS sequence"/>
</dbReference>